<evidence type="ECO:0000256" key="1">
    <source>
        <dbReference type="ARBA" id="ARBA00004141"/>
    </source>
</evidence>
<evidence type="ECO:0000313" key="10">
    <source>
        <dbReference type="Proteomes" id="UP001154282"/>
    </source>
</evidence>
<comment type="caution">
    <text evidence="9">The sequence shown here is derived from an EMBL/GenBank/DDBJ whole genome shotgun (WGS) entry which is preliminary data.</text>
</comment>
<evidence type="ECO:0008006" key="11">
    <source>
        <dbReference type="Google" id="ProtNLM"/>
    </source>
</evidence>
<feature type="transmembrane region" description="Helical" evidence="6">
    <location>
        <begin position="338"/>
        <end position="357"/>
    </location>
</feature>
<feature type="transmembrane region" description="Helical" evidence="6">
    <location>
        <begin position="266"/>
        <end position="288"/>
    </location>
</feature>
<feature type="domain" description="Pleiotropic ABC efflux transporter N-terminal" evidence="8">
    <location>
        <begin position="11"/>
        <end position="61"/>
    </location>
</feature>
<feature type="domain" description="ABC-2 type transporter transmembrane" evidence="7">
    <location>
        <begin position="557"/>
        <end position="731"/>
    </location>
</feature>
<keyword evidence="3 6" id="KW-0812">Transmembrane</keyword>
<dbReference type="SUPFAM" id="SSF52540">
    <property type="entry name" value="P-loop containing nucleoside triphosphate hydrolases"/>
    <property type="match status" value="1"/>
</dbReference>
<sequence length="801" mass="91509">MLIERFLKVAEEDNEKLLSRIRHRTDVVGIKIPTVEIRFESLSVEGNAYVGTRALPTLPNFVVNSIQVSGRVTYCGHEFQEFVPQRTCAYISQQECHFGEMTIRKTLEFSGRCLGVGTKYDLLAELFRREKEAGIKPDLEVDAFMKATSMSGQDNHIVVDYVLKPAPETYELFDDIILISENHIVYQGPRYNVLDFFEYVGFKCPERKGVADFLQEGIKLDEELGVPYDRSSVHHDALVKERYIISNKELLKACFLRELLLIKRNAFLYIFKTMQLTIMSIICMTVFFRTEMNVGHLEDGNKFYGALFCSLLNIMFNGVSELMLTTQRLPMFYKERDSLLYLTWAFALPIWVLRIPISFGESFIWISLTYYTVGFAPSSDRFFKQFLAFVCINQMAQGLFQFTAVVARSIVVAPVIEVMELFELVSLRNLIVGLPGVNGLSTEQRKRLTVAVELVANPSIIFMDELTSGLDARVAAIVMRTVRNTVDTGRTILLLMKRGGRVIYAGTLGCHSHKLVEYFEDVPGVPKIQEGTNPAAWMLDISSDAVESQLDLDFAEIYSHSELYKETQQDVFNLFGATYSIIMFLGISTCSTVMPVVSIERTILYRERAAGVYLEMAFSIAQVSIEAVYGAIQTFVYCVILFLVIGYPWHLVNFLWYYFFICMSLLYFSLYGMMLFSLTPCYQIAAIAMSFFLTTWNIFSGFLIPRTEISIWWRWYYWASSVAWTIYGLFASHLGNVESLVEVAGLGSMPVKQFLKKSFGFDYDFLAVVAAAHIGFVLLFLFVFTYGIKFLNFQRRYTGDG</sequence>
<feature type="domain" description="ABC-2 type transporter transmembrane" evidence="7">
    <location>
        <begin position="250"/>
        <end position="413"/>
    </location>
</feature>
<feature type="transmembrane region" description="Helical" evidence="6">
    <location>
        <begin position="574"/>
        <end position="597"/>
    </location>
</feature>
<evidence type="ECO:0000256" key="5">
    <source>
        <dbReference type="ARBA" id="ARBA00023136"/>
    </source>
</evidence>
<dbReference type="InterPro" id="IPR013525">
    <property type="entry name" value="ABC2_TM"/>
</dbReference>
<dbReference type="InterPro" id="IPR029481">
    <property type="entry name" value="ABC_trans_N"/>
</dbReference>
<keyword evidence="5 6" id="KW-0472">Membrane</keyword>
<feature type="transmembrane region" description="Helical" evidence="6">
    <location>
        <begin position="682"/>
        <end position="703"/>
    </location>
</feature>
<proteinExistence type="predicted"/>
<keyword evidence="4 6" id="KW-1133">Transmembrane helix</keyword>
<dbReference type="InterPro" id="IPR027417">
    <property type="entry name" value="P-loop_NTPase"/>
</dbReference>
<evidence type="ECO:0000259" key="8">
    <source>
        <dbReference type="Pfam" id="PF14510"/>
    </source>
</evidence>
<reference evidence="9" key="1">
    <citation type="submission" date="2022-08" db="EMBL/GenBank/DDBJ databases">
        <authorList>
            <person name="Gutierrez-Valencia J."/>
        </authorList>
    </citation>
    <scope>NUCLEOTIDE SEQUENCE</scope>
</reference>
<dbReference type="GO" id="GO:0140359">
    <property type="term" value="F:ABC-type transporter activity"/>
    <property type="evidence" value="ECO:0007669"/>
    <property type="project" value="InterPro"/>
</dbReference>
<dbReference type="Pfam" id="PF01061">
    <property type="entry name" value="ABC2_membrane"/>
    <property type="match status" value="2"/>
</dbReference>
<evidence type="ECO:0000256" key="6">
    <source>
        <dbReference type="SAM" id="Phobius"/>
    </source>
</evidence>
<organism evidence="9 10">
    <name type="scientific">Linum tenue</name>
    <dbReference type="NCBI Taxonomy" id="586396"/>
    <lineage>
        <taxon>Eukaryota</taxon>
        <taxon>Viridiplantae</taxon>
        <taxon>Streptophyta</taxon>
        <taxon>Embryophyta</taxon>
        <taxon>Tracheophyta</taxon>
        <taxon>Spermatophyta</taxon>
        <taxon>Magnoliopsida</taxon>
        <taxon>eudicotyledons</taxon>
        <taxon>Gunneridae</taxon>
        <taxon>Pentapetalae</taxon>
        <taxon>rosids</taxon>
        <taxon>fabids</taxon>
        <taxon>Malpighiales</taxon>
        <taxon>Linaceae</taxon>
        <taxon>Linum</taxon>
    </lineage>
</organism>
<name>A0AAV0JL78_9ROSI</name>
<feature type="transmembrane region" description="Helical" evidence="6">
    <location>
        <begin position="715"/>
        <end position="734"/>
    </location>
</feature>
<feature type="transmembrane region" description="Helical" evidence="6">
    <location>
        <begin position="363"/>
        <end position="383"/>
    </location>
</feature>
<feature type="transmembrane region" description="Helical" evidence="6">
    <location>
        <begin position="631"/>
        <end position="649"/>
    </location>
</feature>
<comment type="subcellular location">
    <subcellularLocation>
        <location evidence="1">Membrane</location>
        <topology evidence="1">Multi-pass membrane protein</topology>
    </subcellularLocation>
</comment>
<dbReference type="Proteomes" id="UP001154282">
    <property type="component" value="Unassembled WGS sequence"/>
</dbReference>
<dbReference type="EMBL" id="CAMGYJ010000005">
    <property type="protein sequence ID" value="CAI0410697.1"/>
    <property type="molecule type" value="Genomic_DNA"/>
</dbReference>
<dbReference type="PANTHER" id="PTHR19241">
    <property type="entry name" value="ATP-BINDING CASSETTE TRANSPORTER"/>
    <property type="match status" value="1"/>
</dbReference>
<evidence type="ECO:0000256" key="4">
    <source>
        <dbReference type="ARBA" id="ARBA00022989"/>
    </source>
</evidence>
<dbReference type="Pfam" id="PF14510">
    <property type="entry name" value="ABC_trans_N"/>
    <property type="match status" value="1"/>
</dbReference>
<protein>
    <recommendedName>
        <fullName evidence="11">ABC transporter domain-containing protein</fullName>
    </recommendedName>
</protein>
<evidence type="ECO:0000256" key="2">
    <source>
        <dbReference type="ARBA" id="ARBA00022448"/>
    </source>
</evidence>
<accession>A0AAV0JL78</accession>
<gene>
    <name evidence="9" type="ORF">LITE_LOCUS14872</name>
</gene>
<dbReference type="Gene3D" id="3.40.50.300">
    <property type="entry name" value="P-loop containing nucleotide triphosphate hydrolases"/>
    <property type="match status" value="1"/>
</dbReference>
<evidence type="ECO:0000313" key="9">
    <source>
        <dbReference type="EMBL" id="CAI0410697.1"/>
    </source>
</evidence>
<dbReference type="AlphaFoldDB" id="A0AAV0JL78"/>
<dbReference type="GO" id="GO:0005886">
    <property type="term" value="C:plasma membrane"/>
    <property type="evidence" value="ECO:0007669"/>
    <property type="project" value="UniProtKB-ARBA"/>
</dbReference>
<feature type="transmembrane region" description="Helical" evidence="6">
    <location>
        <begin position="303"/>
        <end position="326"/>
    </location>
</feature>
<keyword evidence="2" id="KW-0813">Transport</keyword>
<evidence type="ECO:0000259" key="7">
    <source>
        <dbReference type="Pfam" id="PF01061"/>
    </source>
</evidence>
<evidence type="ECO:0000256" key="3">
    <source>
        <dbReference type="ARBA" id="ARBA00022692"/>
    </source>
</evidence>
<feature type="transmembrane region" description="Helical" evidence="6">
    <location>
        <begin position="656"/>
        <end position="676"/>
    </location>
</feature>
<keyword evidence="10" id="KW-1185">Reference proteome</keyword>
<feature type="transmembrane region" description="Helical" evidence="6">
    <location>
        <begin position="765"/>
        <end position="788"/>
    </location>
</feature>